<dbReference type="Proteomes" id="UP000278627">
    <property type="component" value="Unassembled WGS sequence"/>
</dbReference>
<organism evidence="3">
    <name type="scientific">Brugia pahangi</name>
    <name type="common">Filarial nematode worm</name>
    <dbReference type="NCBI Taxonomy" id="6280"/>
    <lineage>
        <taxon>Eukaryota</taxon>
        <taxon>Metazoa</taxon>
        <taxon>Ecdysozoa</taxon>
        <taxon>Nematoda</taxon>
        <taxon>Chromadorea</taxon>
        <taxon>Rhabditida</taxon>
        <taxon>Spirurina</taxon>
        <taxon>Spiruromorpha</taxon>
        <taxon>Filarioidea</taxon>
        <taxon>Onchocercidae</taxon>
        <taxon>Brugia</taxon>
    </lineage>
</organism>
<gene>
    <name evidence="1" type="ORF">BPAG_LOCUS11924</name>
</gene>
<evidence type="ECO:0000313" key="1">
    <source>
        <dbReference type="EMBL" id="VDN93110.1"/>
    </source>
</evidence>
<dbReference type="WBParaSite" id="BPAG_0001196201-mRNA-1">
    <property type="protein sequence ID" value="BPAG_0001196201-mRNA-1"/>
    <property type="gene ID" value="BPAG_0001196201"/>
</dbReference>
<evidence type="ECO:0000313" key="3">
    <source>
        <dbReference type="WBParaSite" id="BPAG_0001196201-mRNA-1"/>
    </source>
</evidence>
<sequence length="282" mass="32883">MPWCAEIRSVLSRLRWCDASSDMEGALNDLEKIFVQFEAWRWSRIDNIVTLNRAWCAWRKHKPSLILGRTLSRVDENSFHHTFLLGRAKTETLTYGCFHLWKWLSMFTKCIDVSTELRFYHIHNVIESLLNVKEVRVGLVRAKLRICGELYELHAILDECALRICVSPKHNCNLRDTKPCDFVSACFFLLSLMRIAGYVRAFKRIFAPRSANEDPKDKELPQEVERIMLEFDRQAREDGERLSWCAQEQYPEDAGLWRASPIAQAGNIRAAQCPMDTFGKDH</sequence>
<keyword evidence="2" id="KW-1185">Reference proteome</keyword>
<dbReference type="AlphaFoldDB" id="A0A0N4TTA5"/>
<evidence type="ECO:0000313" key="2">
    <source>
        <dbReference type="Proteomes" id="UP000278627"/>
    </source>
</evidence>
<reference evidence="3" key="1">
    <citation type="submission" date="2017-02" db="UniProtKB">
        <authorList>
            <consortium name="WormBaseParasite"/>
        </authorList>
    </citation>
    <scope>IDENTIFICATION</scope>
</reference>
<dbReference type="EMBL" id="UZAD01013258">
    <property type="protein sequence ID" value="VDN93110.1"/>
    <property type="molecule type" value="Genomic_DNA"/>
</dbReference>
<accession>A0A0N4TTA5</accession>
<protein>
    <submittedName>
        <fullName evidence="3">Reverse transcriptase</fullName>
    </submittedName>
</protein>
<proteinExistence type="predicted"/>
<name>A0A0N4TTA5_BRUPA</name>
<reference evidence="1 2" key="2">
    <citation type="submission" date="2018-11" db="EMBL/GenBank/DDBJ databases">
        <authorList>
            <consortium name="Pathogen Informatics"/>
        </authorList>
    </citation>
    <scope>NUCLEOTIDE SEQUENCE [LARGE SCALE GENOMIC DNA]</scope>
</reference>